<dbReference type="InterPro" id="IPR023170">
    <property type="entry name" value="HhH_base_excis_C"/>
</dbReference>
<evidence type="ECO:0000256" key="6">
    <source>
        <dbReference type="ARBA" id="ARBA00022840"/>
    </source>
</evidence>
<keyword evidence="6" id="KW-0067">ATP-binding</keyword>
<dbReference type="PANTHER" id="PTHR10887:SF495">
    <property type="entry name" value="HELICASE SENATAXIN ISOFORM X1-RELATED"/>
    <property type="match status" value="1"/>
</dbReference>
<dbReference type="InterPro" id="IPR045055">
    <property type="entry name" value="DNA2/NAM7-like"/>
</dbReference>
<dbReference type="FunFam" id="3.40.50.300:FF:001152">
    <property type="entry name" value="tRNA-splicing endonuclease, putative"/>
    <property type="match status" value="1"/>
</dbReference>
<dbReference type="InterPro" id="IPR056474">
    <property type="entry name" value="SEN1_barrel"/>
</dbReference>
<feature type="compositionally biased region" description="Acidic residues" evidence="8">
    <location>
        <begin position="1642"/>
        <end position="1656"/>
    </location>
</feature>
<feature type="compositionally biased region" description="Low complexity" evidence="8">
    <location>
        <begin position="2481"/>
        <end position="2499"/>
    </location>
</feature>
<dbReference type="InterPro" id="IPR041677">
    <property type="entry name" value="DNA2/NAM7_AAA_11"/>
</dbReference>
<dbReference type="GO" id="GO:0001147">
    <property type="term" value="F:transcription termination site sequence-specific DNA binding"/>
    <property type="evidence" value="ECO:0007669"/>
    <property type="project" value="TreeGrafter"/>
</dbReference>
<feature type="region of interest" description="Disordered" evidence="8">
    <location>
        <begin position="1634"/>
        <end position="1656"/>
    </location>
</feature>
<feature type="domain" description="HhH-GPD" evidence="9">
    <location>
        <begin position="231"/>
        <end position="438"/>
    </location>
</feature>
<evidence type="ECO:0000256" key="5">
    <source>
        <dbReference type="ARBA" id="ARBA00022806"/>
    </source>
</evidence>
<proteinExistence type="inferred from homology"/>
<evidence type="ECO:0000259" key="9">
    <source>
        <dbReference type="SMART" id="SM00478"/>
    </source>
</evidence>
<dbReference type="Pfam" id="PF13086">
    <property type="entry name" value="AAA_11"/>
    <property type="match status" value="1"/>
</dbReference>
<dbReference type="Pfam" id="PF13087">
    <property type="entry name" value="AAA_12"/>
    <property type="match status" value="1"/>
</dbReference>
<dbReference type="InterPro" id="IPR041679">
    <property type="entry name" value="DNA2/NAM7-like_C"/>
</dbReference>
<feature type="region of interest" description="Disordered" evidence="8">
    <location>
        <begin position="1566"/>
        <end position="1594"/>
    </location>
</feature>
<feature type="compositionally biased region" description="Basic residues" evidence="8">
    <location>
        <begin position="1"/>
        <end position="11"/>
    </location>
</feature>
<accession>A0A9P7H7U3</accession>
<keyword evidence="7" id="KW-0539">Nucleus</keyword>
<dbReference type="GO" id="GO:0006369">
    <property type="term" value="P:termination of RNA polymerase II transcription"/>
    <property type="evidence" value="ECO:0007669"/>
    <property type="project" value="TreeGrafter"/>
</dbReference>
<dbReference type="FunFam" id="3.40.50.300:FF:000326">
    <property type="entry name" value="P-loop containing nucleoside triphosphate hydrolase"/>
    <property type="match status" value="1"/>
</dbReference>
<feature type="region of interest" description="Disordered" evidence="8">
    <location>
        <begin position="1"/>
        <end position="139"/>
    </location>
</feature>
<dbReference type="GO" id="GO:0016604">
    <property type="term" value="C:nuclear body"/>
    <property type="evidence" value="ECO:0007669"/>
    <property type="project" value="TreeGrafter"/>
</dbReference>
<feature type="region of interest" description="Disordered" evidence="8">
    <location>
        <begin position="2474"/>
        <end position="2659"/>
    </location>
</feature>
<comment type="similarity">
    <text evidence="2">Belongs to the DNA2/NAM7 helicase family.</text>
</comment>
<sequence>MAARTLRKRGVKNAEEPSAKKQKTGTKTKVKLEDESLDELPHNLGPVRAIPKNVKIPTPPEDSKESPEDVKVEEDSPEAKHSIKNPNPPSSQEAEPTTRRSLRPRRSAAKSSYFESDDESSTKVQIKEQSKSSPIKKEVKDVDVDVSVAIEAPVRKTVKKTKANPYGLTPGITPFPEWEAPSAEDCEEVYHLLAKIHGEAKAPEKIPAPSLEVSGCGEVPSVLDALIRTRLSANTSNRNSSAAFRGLVSTFGTVNKGIGKGSVDWNKVRTAPLPTIVESIKTGGLAQVKGKDIKAILELVYEENTKRREAFMQEKSGGKASDITGADGKTQGQKDLEILKTDQEILSLDHIHGMAPDEAMQTLTKFPGIGVKTASCVILFCLQQPSFAVDTHVHRISGWLKWIPPKATRDQTFSHLEVRIPNHLKYGLHKLFVTHGRTCIRCRANTSEGSEEWNKSECPLDALMERTGKRQYGGKGGSKKQLKEEDMLSRKRKRSGIQALFGFKTKVPWQPFLFNIDIKFSFFTSITLNIAVEDLSILFRTSGHIAVSHVCFITTPFYCDRSNPIILLDLSFSHDFERCTKASATSKMDIDDELSQWYEKIQSFDSECHLLCPRVGEDDNENYRVLEDPDSAISQDEKRTRIKQGQQRVEITYWNCLIFGFDKENQGKWGEELGSRLNACMQSCADCVYNWHMNRKALLQQFQERWDEVVVAQLQSVFERRDVDRIDTNLRWAKAFIEKIVVNGAPFKKSQLGERLPEVHISVYEALCCMPYMEDPERRATFQYVFQRLQGKNGLKLGTKEPLPGMTFFIFDMKNQDRRKWATDNYQTLDSNAMTLEQFDWAVSGGLTRAIEDISRKDPQALDSWPELEQFWQGFNEILRTLSPEVITQSLRNLELRPGSFHVYDLLFRHIQFCPAESVLVMTITILTSFLKKAPRAFWDVIGDARPNVIADLLFGSPSYKKLLSQSLDDCWAGFDSGSSLVPFPTSWVVPWLHSIGRDRRYDACEVLMHTLIESLAKDQTIGEPGRAACIRAGFDALQLTMSTFVDQETKIGTGSIHLYACCVFNLSMKYKDLILRNLRAPGQEREGWQTFQVANAAKKVMQTAMKLDMKIYAEEYMACLEDKQLQSAVTRDSKVFWQGVVEMFDVSTDQIDLARDIILSLEPLICVEQIRPLKSDDKLSDSSKNFNKSLAATLDILSNLLGRVSELDATDLNTLFNDRLAFQGTITLSTHGESGFAGAVAELLKSWTGELSQSGAFEQMVQLHPDQTLSSIVWALERVLKPPNPWGPIRPILNMSRDILRGLTDPSSGVLRVKTLEPMSAAKVLRWWSEQWRFVSTACRNIEGWSRYIQNAVMTEFCREIMELAEALIAEDGLIASAISKALNKSEKDTMSQILIPAKQHFGGMENMIRLKDKWLVDVTVRVLCKILTRLRENNHEINPASRKLITDASLPTSVPGKYVRSTNMSDQQRAELLQALGQTDEEVQIYQLGVAQKGAVAHKAMEVTKKQSKLDAWSKSGTSSSGTITTPSSRSNRDDVLALSRSIDSPILKQLEAQKAKEQAKAKAKAMIRPKSKVPDQKAISALKESRQKEKLEKAKRDAAAIAKAKALRGETVPGEGSGLLGLGLIGKDHGKSEIMVNSSDEESEEDEDEESDIDDELAALSTGGQKTSDEAERRRQKILLDKLRRPVKKVRQQRSVKEMRARLIPPMDRLHNTILAWDIFHGGNDPPNGPAASEVATKYSNPRTYQDTFFPLLASEAWRSFVTAKDEITTQPFGMKIASRASVDSYLEATFTMPVVQSRERGVSEGDILLVSESENPLADRTARHCLARVHRTTYKKEMIEITYRVASRNNPMTQVLTPNVSVFGVKITNMTTIEREYAALESLQYYDLMDEILNAEPSPILRYSEEKTSNCMENYSLNKGQAMAVLGAHDNDGFTLIQGPPGTGKTKTIVAMVGTLLSEQLSQVGNQGTPIGTPLRPNGAQGANNQNRSKKLLVCAPSNAAVDELVLRMKAGVKTISGKTKSINVLRLGRSEAINAAVRDVTLDEMVKARLEGDQTKDKAKSDRDKLHEQAAKLKEELSMLRPQLEASRNDEDRSVYNRLSREFDEKKRRQRTIGEKIDADKSSGNSVAREMELRRRQVQQEILNNAQVLCATLSGSGHEMFRNLDVEFETVIIDEAAQCVELSALIPLKYGCCKCILVGDPKQLPPTVLSQSAAKFGYDQSLFVRMQQNHPQSVHLLDTQYRMHPEISMFPSHEFYERQLADGPNMHILRQQPWHQSALLGPYRFFDVQGVQERGHRGQSLVNTKELDVAMQMYDRFSKDYGSCDLTGKIGIITPYKAQLYELRNRFRARYGENITDIIEFNTTDAFQGRECEIIIFSCVRASSTGGIGFMTDIRRMNVGLTRAKSSLWILGDSRALVQGEFWRKLIEDAKDRKRYTNGDILSMFKRPLEKAEPGAYLPPPPKAQDREVVMRDASHATSSVPSSRSSSPKFAAAQQPAVSSPIAGIVDDKQGGVRPRSAGPPVIHTSSGKPSGEVRKRPHDGPDANQPVTKRIASDKTRGGGLMGKFGSKPQRPPPKAPTDPSAMSVMGLAPPERPAAAAPTGPPIPTGPKIPTGPANPGPQQSHDGSNQLPRRPHPPPSRKKGKPSLFVPKRR</sequence>
<dbReference type="GO" id="GO:0004386">
    <property type="term" value="F:helicase activity"/>
    <property type="evidence" value="ECO:0007669"/>
    <property type="project" value="UniProtKB-KW"/>
</dbReference>
<dbReference type="InterPro" id="IPR047187">
    <property type="entry name" value="SF1_C_Upf1"/>
</dbReference>
<gene>
    <name evidence="10" type="ORF">KAF25_008281</name>
</gene>
<dbReference type="GO" id="GO:0005524">
    <property type="term" value="F:ATP binding"/>
    <property type="evidence" value="ECO:0007669"/>
    <property type="project" value="UniProtKB-KW"/>
</dbReference>
<dbReference type="SUPFAM" id="SSF52540">
    <property type="entry name" value="P-loop containing nucleoside triphosphate hydrolases"/>
    <property type="match status" value="1"/>
</dbReference>
<feature type="compositionally biased region" description="Basic residues" evidence="8">
    <location>
        <begin position="20"/>
        <end position="29"/>
    </location>
</feature>
<feature type="compositionally biased region" description="Low complexity" evidence="8">
    <location>
        <begin position="1516"/>
        <end position="1532"/>
    </location>
</feature>
<dbReference type="InterPro" id="IPR003265">
    <property type="entry name" value="HhH-GPD_domain"/>
</dbReference>
<evidence type="ECO:0000256" key="7">
    <source>
        <dbReference type="ARBA" id="ARBA00023242"/>
    </source>
</evidence>
<organism evidence="10 11">
    <name type="scientific">Fusarium avenaceum</name>
    <dbReference type="NCBI Taxonomy" id="40199"/>
    <lineage>
        <taxon>Eukaryota</taxon>
        <taxon>Fungi</taxon>
        <taxon>Dikarya</taxon>
        <taxon>Ascomycota</taxon>
        <taxon>Pezizomycotina</taxon>
        <taxon>Sordariomycetes</taxon>
        <taxon>Hypocreomycetidae</taxon>
        <taxon>Hypocreales</taxon>
        <taxon>Nectriaceae</taxon>
        <taxon>Fusarium</taxon>
        <taxon>Fusarium tricinctum species complex</taxon>
    </lineage>
</organism>
<dbReference type="CDD" id="cd18042">
    <property type="entry name" value="DEXXQc_SETX"/>
    <property type="match status" value="1"/>
</dbReference>
<dbReference type="InterPro" id="IPR024481">
    <property type="entry name" value="Helicase_Sen1_N"/>
</dbReference>
<dbReference type="CDD" id="cd00056">
    <property type="entry name" value="ENDO3c"/>
    <property type="match status" value="1"/>
</dbReference>
<keyword evidence="3" id="KW-0547">Nucleotide-binding</keyword>
<dbReference type="GO" id="GO:0005694">
    <property type="term" value="C:chromosome"/>
    <property type="evidence" value="ECO:0007669"/>
    <property type="project" value="UniProtKB-ARBA"/>
</dbReference>
<dbReference type="SUPFAM" id="SSF48150">
    <property type="entry name" value="DNA-glycosylase"/>
    <property type="match status" value="1"/>
</dbReference>
<dbReference type="CDD" id="cd18808">
    <property type="entry name" value="SF1_C_Upf1"/>
    <property type="match status" value="1"/>
</dbReference>
<evidence type="ECO:0000313" key="10">
    <source>
        <dbReference type="EMBL" id="KAG5664547.1"/>
    </source>
</evidence>
<comment type="caution">
    <text evidence="10">The sequence shown here is derived from an EMBL/GenBank/DDBJ whole genome shotgun (WGS) entry which is preliminary data.</text>
</comment>
<reference evidence="10" key="1">
    <citation type="submission" date="2021-04" db="EMBL/GenBank/DDBJ databases">
        <title>Draft genome of Fusarium avenaceum strain F156N33, isolated from an atmospheric sample in Virginia.</title>
        <authorList>
            <person name="Yang S."/>
            <person name="Vinatzer B.A."/>
            <person name="Coleman J."/>
        </authorList>
    </citation>
    <scope>NUCLEOTIDE SEQUENCE</scope>
    <source>
        <strain evidence="10">F156N33</strain>
    </source>
</reference>
<evidence type="ECO:0000256" key="4">
    <source>
        <dbReference type="ARBA" id="ARBA00022801"/>
    </source>
</evidence>
<evidence type="ECO:0000256" key="1">
    <source>
        <dbReference type="ARBA" id="ARBA00004123"/>
    </source>
</evidence>
<feature type="compositionally biased region" description="Basic and acidic residues" evidence="8">
    <location>
        <begin position="2538"/>
        <end position="2548"/>
    </location>
</feature>
<dbReference type="Pfam" id="PF23576">
    <property type="entry name" value="SEN1_barrel"/>
    <property type="match status" value="1"/>
</dbReference>
<feature type="region of interest" description="Disordered" evidence="8">
    <location>
        <begin position="1513"/>
        <end position="1537"/>
    </location>
</feature>
<dbReference type="Proteomes" id="UP000782241">
    <property type="component" value="Unassembled WGS sequence"/>
</dbReference>
<comment type="subcellular location">
    <subcellularLocation>
        <location evidence="1">Nucleus</location>
    </subcellularLocation>
</comment>
<dbReference type="PANTHER" id="PTHR10887">
    <property type="entry name" value="DNA2/NAM7 HELICASE FAMILY"/>
    <property type="match status" value="1"/>
</dbReference>
<dbReference type="Gene3D" id="3.40.50.300">
    <property type="entry name" value="P-loop containing nucleotide triphosphate hydrolases"/>
    <property type="match status" value="2"/>
</dbReference>
<evidence type="ECO:0000256" key="8">
    <source>
        <dbReference type="SAM" id="MobiDB-lite"/>
    </source>
</evidence>
<evidence type="ECO:0000313" key="11">
    <source>
        <dbReference type="Proteomes" id="UP000782241"/>
    </source>
</evidence>
<feature type="compositionally biased region" description="Basic and acidic residues" evidence="8">
    <location>
        <begin position="125"/>
        <end position="139"/>
    </location>
</feature>
<dbReference type="InterPro" id="IPR011257">
    <property type="entry name" value="DNA_glycosylase"/>
</dbReference>
<evidence type="ECO:0000256" key="2">
    <source>
        <dbReference type="ARBA" id="ARBA00007913"/>
    </source>
</evidence>
<name>A0A9P7H7U3_9HYPO</name>
<dbReference type="EMBL" id="JAGPUO010000002">
    <property type="protein sequence ID" value="KAG5664547.1"/>
    <property type="molecule type" value="Genomic_DNA"/>
</dbReference>
<dbReference type="Pfam" id="PF12726">
    <property type="entry name" value="SEN1_N"/>
    <property type="match status" value="1"/>
</dbReference>
<keyword evidence="11" id="KW-1185">Reference proteome</keyword>
<protein>
    <recommendedName>
        <fullName evidence="9">HhH-GPD domain-containing protein</fullName>
    </recommendedName>
</protein>
<keyword evidence="4" id="KW-0378">Hydrolase</keyword>
<dbReference type="Gene3D" id="1.10.340.30">
    <property type="entry name" value="Hypothetical protein, domain 2"/>
    <property type="match status" value="1"/>
</dbReference>
<feature type="compositionally biased region" description="Basic residues" evidence="8">
    <location>
        <begin position="2638"/>
        <end position="2659"/>
    </location>
</feature>
<dbReference type="Gene3D" id="1.10.1670.10">
    <property type="entry name" value="Helix-hairpin-Helix base-excision DNA repair enzymes (C-terminal)"/>
    <property type="match status" value="1"/>
</dbReference>
<dbReference type="InterPro" id="IPR027417">
    <property type="entry name" value="P-loop_NTPase"/>
</dbReference>
<feature type="compositionally biased region" description="Basic and acidic residues" evidence="8">
    <location>
        <begin position="61"/>
        <end position="81"/>
    </location>
</feature>
<dbReference type="GO" id="GO:0000702">
    <property type="term" value="F:oxidized base lesion DNA N-glycosylase activity"/>
    <property type="evidence" value="ECO:0007669"/>
    <property type="project" value="UniProtKB-ARBA"/>
</dbReference>
<dbReference type="SMART" id="SM00478">
    <property type="entry name" value="ENDO3c"/>
    <property type="match status" value="1"/>
</dbReference>
<feature type="compositionally biased region" description="Polar residues" evidence="8">
    <location>
        <begin position="2625"/>
        <end position="2636"/>
    </location>
</feature>
<dbReference type="Pfam" id="PF00730">
    <property type="entry name" value="HhH-GPD"/>
    <property type="match status" value="1"/>
</dbReference>
<evidence type="ECO:0000256" key="3">
    <source>
        <dbReference type="ARBA" id="ARBA00022741"/>
    </source>
</evidence>
<keyword evidence="5" id="KW-0347">Helicase</keyword>
<dbReference type="GO" id="GO:0006285">
    <property type="term" value="P:base-excision repair, AP site formation"/>
    <property type="evidence" value="ECO:0007669"/>
    <property type="project" value="UniProtKB-ARBA"/>
</dbReference>